<dbReference type="PRINTS" id="PR00123">
    <property type="entry name" value="ATPASEA"/>
</dbReference>
<evidence type="ECO:0000313" key="16">
    <source>
        <dbReference type="Proteomes" id="UP000192602"/>
    </source>
</evidence>
<sequence>MEGIFTFFGAISENHTFLFVSHMLLAALLTLVMAKLATRSLKVVPTGCQNVMEAYLDGVIAMGRDVIGESYAKKYLPLIATLGLFIFLANIIGIIPGFESPSGNINFTLALALIVFIYYNFEGIRKNGVVHYFAHFAGPVKILAPLMFPIEIVSHISRIISLSFRLFGNIKGDDLFLWVLLMLAPWIVPLPGFALLLFSAFLQTFIFMILTYVYLAGAVLLHEESL</sequence>
<feature type="transmembrane region" description="Helical" evidence="13">
    <location>
        <begin position="16"/>
        <end position="34"/>
    </location>
</feature>
<dbReference type="GO" id="GO:0046933">
    <property type="term" value="F:proton-transporting ATP synthase activity, rotational mechanism"/>
    <property type="evidence" value="ECO:0007669"/>
    <property type="project" value="UniProtKB-UniRule"/>
</dbReference>
<keyword evidence="10 13" id="KW-0406">Ion transport</keyword>
<dbReference type="Gene3D" id="1.20.120.220">
    <property type="entry name" value="ATP synthase, F0 complex, subunit A"/>
    <property type="match status" value="1"/>
</dbReference>
<dbReference type="NCBIfam" id="NF004481">
    <property type="entry name" value="PRK05815.2-3"/>
    <property type="match status" value="1"/>
</dbReference>
<keyword evidence="7 13" id="KW-0812">Transmembrane</keyword>
<feature type="transmembrane region" description="Helical" evidence="13">
    <location>
        <begin position="205"/>
        <end position="222"/>
    </location>
</feature>
<keyword evidence="12 13" id="KW-0066">ATP synthesis</keyword>
<dbReference type="Proteomes" id="UP000192602">
    <property type="component" value="Unassembled WGS sequence"/>
</dbReference>
<dbReference type="FunFam" id="1.20.120.220:FF:000006">
    <property type="entry name" value="ATP synthase subunit a"/>
    <property type="match status" value="1"/>
</dbReference>
<evidence type="ECO:0000256" key="6">
    <source>
        <dbReference type="ARBA" id="ARBA00022547"/>
    </source>
</evidence>
<evidence type="ECO:0000256" key="8">
    <source>
        <dbReference type="ARBA" id="ARBA00022781"/>
    </source>
</evidence>
<evidence type="ECO:0000256" key="3">
    <source>
        <dbReference type="ARBA" id="ARBA00022448"/>
    </source>
</evidence>
<comment type="function">
    <text evidence="13 14">Key component of the proton channel; it plays a direct role in the translocation of protons across the membrane.</text>
</comment>
<evidence type="ECO:0000256" key="14">
    <source>
        <dbReference type="RuleBase" id="RU000483"/>
    </source>
</evidence>
<organism evidence="15 16">
    <name type="scientific">Nitratiruptor tergarcus DSM 16512</name>
    <dbReference type="NCBI Taxonomy" id="1069081"/>
    <lineage>
        <taxon>Bacteria</taxon>
        <taxon>Pseudomonadati</taxon>
        <taxon>Campylobacterota</taxon>
        <taxon>Epsilonproteobacteria</taxon>
        <taxon>Nautiliales</taxon>
        <taxon>Nitratiruptoraceae</taxon>
        <taxon>Nitratiruptor</taxon>
    </lineage>
</organism>
<evidence type="ECO:0000256" key="9">
    <source>
        <dbReference type="ARBA" id="ARBA00022989"/>
    </source>
</evidence>
<keyword evidence="3 13" id="KW-0813">Transport</keyword>
<dbReference type="RefSeq" id="WP_084276001.1">
    <property type="nucleotide sequence ID" value="NZ_AP026671.1"/>
</dbReference>
<feature type="transmembrane region" description="Helical" evidence="13">
    <location>
        <begin position="104"/>
        <end position="121"/>
    </location>
</feature>
<dbReference type="InterPro" id="IPR023011">
    <property type="entry name" value="ATP_synth_F0_asu_AS"/>
</dbReference>
<dbReference type="NCBIfam" id="TIGR01131">
    <property type="entry name" value="ATP_synt_6_or_A"/>
    <property type="match status" value="1"/>
</dbReference>
<feature type="transmembrane region" description="Helical" evidence="13">
    <location>
        <begin position="176"/>
        <end position="198"/>
    </location>
</feature>
<dbReference type="PANTHER" id="PTHR42823:SF3">
    <property type="entry name" value="ATP SYNTHASE SUBUNIT A, CHLOROPLASTIC"/>
    <property type="match status" value="1"/>
</dbReference>
<keyword evidence="5" id="KW-0997">Cell inner membrane</keyword>
<evidence type="ECO:0000256" key="7">
    <source>
        <dbReference type="ARBA" id="ARBA00022692"/>
    </source>
</evidence>
<evidence type="ECO:0000256" key="10">
    <source>
        <dbReference type="ARBA" id="ARBA00023065"/>
    </source>
</evidence>
<keyword evidence="11 13" id="KW-0472">Membrane</keyword>
<dbReference type="STRING" id="1069081.SAMN05660197_1589"/>
<dbReference type="InterPro" id="IPR045082">
    <property type="entry name" value="ATP_syn_F0_a_bact/chloroplast"/>
</dbReference>
<dbReference type="CDD" id="cd00310">
    <property type="entry name" value="ATP-synt_Fo_a_6"/>
    <property type="match status" value="1"/>
</dbReference>
<evidence type="ECO:0000256" key="5">
    <source>
        <dbReference type="ARBA" id="ARBA00022519"/>
    </source>
</evidence>
<dbReference type="GO" id="GO:0042777">
    <property type="term" value="P:proton motive force-driven plasma membrane ATP synthesis"/>
    <property type="evidence" value="ECO:0007669"/>
    <property type="project" value="TreeGrafter"/>
</dbReference>
<keyword evidence="4 13" id="KW-1003">Cell membrane</keyword>
<evidence type="ECO:0000256" key="1">
    <source>
        <dbReference type="ARBA" id="ARBA00004141"/>
    </source>
</evidence>
<evidence type="ECO:0000256" key="11">
    <source>
        <dbReference type="ARBA" id="ARBA00023136"/>
    </source>
</evidence>
<evidence type="ECO:0000256" key="4">
    <source>
        <dbReference type="ARBA" id="ARBA00022475"/>
    </source>
</evidence>
<evidence type="ECO:0000256" key="12">
    <source>
        <dbReference type="ARBA" id="ARBA00023310"/>
    </source>
</evidence>
<keyword evidence="6 13" id="KW-0138">CF(0)</keyword>
<evidence type="ECO:0000313" key="15">
    <source>
        <dbReference type="EMBL" id="SMC09767.1"/>
    </source>
</evidence>
<proteinExistence type="inferred from homology"/>
<name>A0A1W1WU10_9BACT</name>
<accession>A0A1W1WU10</accession>
<dbReference type="InterPro" id="IPR035908">
    <property type="entry name" value="F0_ATP_A_sf"/>
</dbReference>
<keyword evidence="8 13" id="KW-0375">Hydrogen ion transport</keyword>
<dbReference type="SUPFAM" id="SSF81336">
    <property type="entry name" value="F1F0 ATP synthase subunit A"/>
    <property type="match status" value="1"/>
</dbReference>
<dbReference type="PANTHER" id="PTHR42823">
    <property type="entry name" value="ATP SYNTHASE SUBUNIT A, CHLOROPLASTIC"/>
    <property type="match status" value="1"/>
</dbReference>
<gene>
    <name evidence="13" type="primary">atpB</name>
    <name evidence="15" type="ORF">SAMN05660197_1589</name>
</gene>
<dbReference type="GO" id="GO:0005886">
    <property type="term" value="C:plasma membrane"/>
    <property type="evidence" value="ECO:0007669"/>
    <property type="project" value="UniProtKB-SubCell"/>
</dbReference>
<dbReference type="Pfam" id="PF00119">
    <property type="entry name" value="ATP-synt_A"/>
    <property type="match status" value="1"/>
</dbReference>
<comment type="similarity">
    <text evidence="2 13 14">Belongs to the ATPase A chain family.</text>
</comment>
<evidence type="ECO:0000256" key="2">
    <source>
        <dbReference type="ARBA" id="ARBA00006810"/>
    </source>
</evidence>
<evidence type="ECO:0000256" key="13">
    <source>
        <dbReference type="HAMAP-Rule" id="MF_01393"/>
    </source>
</evidence>
<dbReference type="GO" id="GO:0045259">
    <property type="term" value="C:proton-transporting ATP synthase complex"/>
    <property type="evidence" value="ECO:0007669"/>
    <property type="project" value="UniProtKB-KW"/>
</dbReference>
<dbReference type="EMBL" id="FWWZ01000001">
    <property type="protein sequence ID" value="SMC09767.1"/>
    <property type="molecule type" value="Genomic_DNA"/>
</dbReference>
<dbReference type="InterPro" id="IPR000568">
    <property type="entry name" value="ATP_synth_F0_asu"/>
</dbReference>
<feature type="transmembrane region" description="Helical" evidence="13">
    <location>
        <begin position="75"/>
        <end position="98"/>
    </location>
</feature>
<protein>
    <recommendedName>
        <fullName evidence="13 14">ATP synthase subunit a</fullName>
    </recommendedName>
    <alternativeName>
        <fullName evidence="13">ATP synthase F0 sector subunit a</fullName>
    </alternativeName>
    <alternativeName>
        <fullName evidence="13">F-ATPase subunit 6</fullName>
    </alternativeName>
</protein>
<dbReference type="OrthoDB" id="9789241at2"/>
<dbReference type="HAMAP" id="MF_01393">
    <property type="entry name" value="ATP_synth_a_bact"/>
    <property type="match status" value="1"/>
</dbReference>
<comment type="subcellular location">
    <subcellularLocation>
        <location evidence="13 14">Cell membrane</location>
        <topology evidence="13 14">Multi-pass membrane protein</topology>
    </subcellularLocation>
    <subcellularLocation>
        <location evidence="1">Membrane</location>
        <topology evidence="1">Multi-pass membrane protein</topology>
    </subcellularLocation>
</comment>
<dbReference type="AlphaFoldDB" id="A0A1W1WU10"/>
<dbReference type="PROSITE" id="PS00449">
    <property type="entry name" value="ATPASE_A"/>
    <property type="match status" value="1"/>
</dbReference>
<keyword evidence="9 13" id="KW-1133">Transmembrane helix</keyword>
<keyword evidence="16" id="KW-1185">Reference proteome</keyword>
<reference evidence="16" key="1">
    <citation type="submission" date="2017-04" db="EMBL/GenBank/DDBJ databases">
        <authorList>
            <person name="Varghese N."/>
            <person name="Submissions S."/>
        </authorList>
    </citation>
    <scope>NUCLEOTIDE SEQUENCE [LARGE SCALE GENOMIC DNA]</scope>
    <source>
        <strain evidence="16">DSM 16512</strain>
    </source>
</reference>